<dbReference type="GO" id="GO:0004553">
    <property type="term" value="F:hydrolase activity, hydrolyzing O-glycosyl compounds"/>
    <property type="evidence" value="ECO:0007669"/>
    <property type="project" value="InterPro"/>
</dbReference>
<dbReference type="InterPro" id="IPR022218">
    <property type="entry name" value="TagA_dom"/>
</dbReference>
<dbReference type="InterPro" id="IPR048990">
    <property type="entry name" value="StcE_b-sandwich"/>
</dbReference>
<comment type="caution">
    <text evidence="7">Lacks conserved residue(s) required for the propagation of feature annotation.</text>
</comment>
<comment type="caution">
    <text evidence="10">The sequence shown here is derived from an EMBL/GenBank/DDBJ whole genome shotgun (WGS) entry which is preliminary data.</text>
</comment>
<dbReference type="PANTHER" id="PTHR39540">
    <property type="match status" value="1"/>
</dbReference>
<evidence type="ECO:0000256" key="3">
    <source>
        <dbReference type="ARBA" id="ARBA00022723"/>
    </source>
</evidence>
<dbReference type="OrthoDB" id="6229465at2"/>
<keyword evidence="8" id="KW-0732">Signal</keyword>
<dbReference type="Gene3D" id="2.60.40.10">
    <property type="entry name" value="Immunoglobulins"/>
    <property type="match status" value="2"/>
</dbReference>
<feature type="signal peptide" evidence="8">
    <location>
        <begin position="1"/>
        <end position="21"/>
    </location>
</feature>
<dbReference type="SMART" id="SM00495">
    <property type="entry name" value="ChtBD3"/>
    <property type="match status" value="2"/>
</dbReference>
<evidence type="ECO:0000256" key="7">
    <source>
        <dbReference type="PROSITE-ProRule" id="PRU01031"/>
    </source>
</evidence>
<dbReference type="GO" id="GO:0005975">
    <property type="term" value="P:carbohydrate metabolic process"/>
    <property type="evidence" value="ECO:0007669"/>
    <property type="project" value="InterPro"/>
</dbReference>
<gene>
    <name evidence="10" type="ORF">BTO08_06815</name>
</gene>
<evidence type="ECO:0000256" key="2">
    <source>
        <dbReference type="ARBA" id="ARBA00022670"/>
    </source>
</evidence>
<reference evidence="10 11" key="1">
    <citation type="submission" date="2016-12" db="EMBL/GenBank/DDBJ databases">
        <title>Diversity of luminous bacteria.</title>
        <authorList>
            <person name="Yoshizawa S."/>
            <person name="Kogure K."/>
        </authorList>
    </citation>
    <scope>NUCLEOTIDE SEQUENCE [LARGE SCALE GENOMIC DNA]</scope>
    <source>
        <strain evidence="10 11">LC1-200</strain>
    </source>
</reference>
<dbReference type="EMBL" id="MSCJ01000001">
    <property type="protein sequence ID" value="PQJ67129.1"/>
    <property type="molecule type" value="Genomic_DNA"/>
</dbReference>
<dbReference type="Pfam" id="PF02839">
    <property type="entry name" value="CBM_5_12"/>
    <property type="match status" value="1"/>
</dbReference>
<evidence type="ECO:0000256" key="1">
    <source>
        <dbReference type="ARBA" id="ARBA00001947"/>
    </source>
</evidence>
<evidence type="ECO:0000256" key="4">
    <source>
        <dbReference type="ARBA" id="ARBA00022801"/>
    </source>
</evidence>
<dbReference type="Pfam" id="PF12561">
    <property type="entry name" value="TagA"/>
    <property type="match status" value="1"/>
</dbReference>
<feature type="domain" description="Peptidase M66" evidence="9">
    <location>
        <begin position="287"/>
        <end position="549"/>
    </location>
</feature>
<protein>
    <submittedName>
        <fullName evidence="10">Carbohydrate-binding protein</fullName>
    </submittedName>
</protein>
<feature type="chain" id="PRO_5015481006" evidence="8">
    <location>
        <begin position="22"/>
        <end position="1085"/>
    </location>
</feature>
<keyword evidence="3" id="KW-0479">Metal-binding</keyword>
<dbReference type="Gene3D" id="2.60.120.1230">
    <property type="match status" value="2"/>
</dbReference>
<evidence type="ECO:0000256" key="8">
    <source>
        <dbReference type="SAM" id="SignalP"/>
    </source>
</evidence>
<evidence type="ECO:0000313" key="10">
    <source>
        <dbReference type="EMBL" id="PQJ67129.1"/>
    </source>
</evidence>
<dbReference type="CDD" id="cd12215">
    <property type="entry name" value="ChiC_BD"/>
    <property type="match status" value="1"/>
</dbReference>
<dbReference type="Pfam" id="PF16403">
    <property type="entry name" value="Bact_surface_Ig-like"/>
    <property type="match status" value="2"/>
</dbReference>
<dbReference type="GO" id="GO:0005576">
    <property type="term" value="C:extracellular region"/>
    <property type="evidence" value="ECO:0007669"/>
    <property type="project" value="InterPro"/>
</dbReference>
<accession>A0A2S7VYF1</accession>
<organism evidence="10 11">
    <name type="scientific">Photobacterium angustum</name>
    <dbReference type="NCBI Taxonomy" id="661"/>
    <lineage>
        <taxon>Bacteria</taxon>
        <taxon>Pseudomonadati</taxon>
        <taxon>Pseudomonadota</taxon>
        <taxon>Gammaproteobacteria</taxon>
        <taxon>Vibrionales</taxon>
        <taxon>Vibrionaceae</taxon>
        <taxon>Photobacterium</taxon>
    </lineage>
</organism>
<dbReference type="GO" id="GO:0006508">
    <property type="term" value="P:proteolysis"/>
    <property type="evidence" value="ECO:0007669"/>
    <property type="project" value="UniProtKB-KW"/>
</dbReference>
<evidence type="ECO:0000256" key="5">
    <source>
        <dbReference type="ARBA" id="ARBA00022833"/>
    </source>
</evidence>
<dbReference type="InterPro" id="IPR003610">
    <property type="entry name" value="CBM5/12"/>
</dbReference>
<evidence type="ECO:0000259" key="9">
    <source>
        <dbReference type="PROSITE" id="PS51694"/>
    </source>
</evidence>
<keyword evidence="5" id="KW-0862">Zinc</keyword>
<dbReference type="GO" id="GO:0046872">
    <property type="term" value="F:metal ion binding"/>
    <property type="evidence" value="ECO:0007669"/>
    <property type="project" value="UniProtKB-KW"/>
</dbReference>
<evidence type="ECO:0000256" key="6">
    <source>
        <dbReference type="ARBA" id="ARBA00023049"/>
    </source>
</evidence>
<dbReference type="GO" id="GO:0004222">
    <property type="term" value="F:metalloendopeptidase activity"/>
    <property type="evidence" value="ECO:0007669"/>
    <property type="project" value="InterPro"/>
</dbReference>
<dbReference type="AlphaFoldDB" id="A0A2S7VYF1"/>
<dbReference type="PANTHER" id="PTHR39540:SF1">
    <property type="entry name" value="DICTOMALLEIN-1-RELATED"/>
    <property type="match status" value="1"/>
</dbReference>
<dbReference type="RefSeq" id="WP_105060400.1">
    <property type="nucleotide sequence ID" value="NZ_MSCJ01000001.1"/>
</dbReference>
<proteinExistence type="predicted"/>
<dbReference type="Pfam" id="PF20944">
    <property type="entry name" value="StcE_b-sandwich"/>
    <property type="match status" value="2"/>
</dbReference>
<dbReference type="InterPro" id="IPR019503">
    <property type="entry name" value="Peptidase_M66_dom"/>
</dbReference>
<dbReference type="GO" id="GO:0030246">
    <property type="term" value="F:carbohydrate binding"/>
    <property type="evidence" value="ECO:0007669"/>
    <property type="project" value="InterPro"/>
</dbReference>
<dbReference type="SUPFAM" id="SSF51055">
    <property type="entry name" value="Carbohydrate binding domain"/>
    <property type="match status" value="1"/>
</dbReference>
<dbReference type="PROSITE" id="PS51694">
    <property type="entry name" value="PEPTIDASE_M66"/>
    <property type="match status" value="1"/>
</dbReference>
<name>A0A2S7VYF1_PHOAN</name>
<dbReference type="Pfam" id="PF10462">
    <property type="entry name" value="Peptidase_M66"/>
    <property type="match status" value="1"/>
</dbReference>
<evidence type="ECO:0000313" key="11">
    <source>
        <dbReference type="Proteomes" id="UP000238730"/>
    </source>
</evidence>
<dbReference type="Proteomes" id="UP000238730">
    <property type="component" value="Unassembled WGS sequence"/>
</dbReference>
<dbReference type="InterPro" id="IPR051256">
    <property type="entry name" value="Dictomallein"/>
</dbReference>
<dbReference type="InterPro" id="IPR036573">
    <property type="entry name" value="CBM_sf_5/12"/>
</dbReference>
<keyword evidence="2" id="KW-0645">Protease</keyword>
<keyword evidence="6" id="KW-0482">Metalloprotease</keyword>
<comment type="cofactor">
    <cofactor evidence="1">
        <name>Zn(2+)</name>
        <dbReference type="ChEBI" id="CHEBI:29105"/>
    </cofactor>
</comment>
<dbReference type="InterPro" id="IPR013783">
    <property type="entry name" value="Ig-like_fold"/>
</dbReference>
<keyword evidence="4" id="KW-0378">Hydrolase</keyword>
<dbReference type="InterPro" id="IPR032179">
    <property type="entry name" value="Cry22Aa_Ig-like"/>
</dbReference>
<dbReference type="Gene3D" id="2.10.10.20">
    <property type="entry name" value="Carbohydrate-binding module superfamily 5/12"/>
    <property type="match status" value="1"/>
</dbReference>
<sequence length="1085" mass="119337">MKKKYLVSLIPVLLMAQYGQAETIVSTVPETLYFNKKALPSDTQGTLQGSVSVAQSVIMQTSNKIENDRQPHLVSLRRTLVLFEPHADMLEQDEVVTVIAKNKQNEVVYQTVMRQPQQLPQVAGKLDKYVEITKPSQFSLTITSNNDLHDISGEAGTTHFKVLLDQHDTVLVKTGDGHWAGHFILPDDKSFSNKKITFISDAGYNSQIEYAQGRDTISRGNQFTYQNIEGVWYGESDMAISRISYSDKAYSAVLPAEAVKSGLRLTFTSRNKKEGTVSDIKIGANTSMILNAIDIGLLTEPRDQFIFIDDPELHRQYFQSLQISKLIVNPYESVHLKEIMLPDGRLLEGVDPSDADGYGSDSHYRIARELISSGINSANYGVNSSKVRPASQWNIEAPYHAAQVTVNNSIGNYTDGLITHGMLGSYAGVASVVSSTGNEFSHEVGHELGVGAHYPGGFMGSIHKSSTEANSTWGWDVYKNIFIPNFTKGVTNQDSCYEGECVAPFEGHSFGFGTMSGGQPLYPKYNAYTLHAPYELSVFQDFVENKANFDSASPTGYSKWDQIEKVMKPWTHSVADDLAFSVAKVSGNGPLSEFGENSDKFQQLFAKHQVVHLTTANAAWARDFYLPTDAELEGKVALFESWAGWNSTIHYNDQQMTLSHGQKHAFRFTNGVWQLTDNTLLERKVDLIPYKQGVQVTTLVGYYDPQKILPSYIYPALHGAYGNVYVDNFTASTCQLDVLTQNGGTKTFNLYNRRLQDGHMNRFHINVESVLKPYRAEVSCGGEVLNTMDIVPAKATLKASIVTTEAGKAPVITGIDDIVVTHGDLFAPLAGVTATDDYDGDVTASIVVEGTVDTNKVGHYTLTYKAYDSALSESVVVRNVEVFSAKPVLEGIGDTTIQLGDTFDEKTGITAKDAEDGDITANIIIEGEVNTNLAGNYTLNYRITDSAQQTTQAQRVVTVEGSAVCENTWSAQSIYVAGDEVSHNGVVWQAGWWTQGEEPGTTGEWGVWKQIATEGCTSVKPEVTPPAPGEYPTYQAGTVYQEGDIVRASDEQLYQCKPWPNSGWCSSASYAPASSVYWQDAWTKL</sequence>